<keyword evidence="2" id="KW-1185">Reference proteome</keyword>
<accession>V6EZB8</accession>
<organism evidence="1 2">
    <name type="scientific">Magnetospirillum gryphiswaldense (strain DSM 6361 / JCM 21280 / NBRC 15271 / MSR-1)</name>
    <dbReference type="NCBI Taxonomy" id="431944"/>
    <lineage>
        <taxon>Bacteria</taxon>
        <taxon>Pseudomonadati</taxon>
        <taxon>Pseudomonadota</taxon>
        <taxon>Alphaproteobacteria</taxon>
        <taxon>Rhodospirillales</taxon>
        <taxon>Rhodospirillaceae</taxon>
        <taxon>Magnetospirillum</taxon>
    </lineage>
</organism>
<dbReference type="HOGENOM" id="CLU_1150784_0_0_5"/>
<name>V6EZB8_MAGGM</name>
<proteinExistence type="predicted"/>
<dbReference type="KEGG" id="mgy:MGMSRv2__1287"/>
<sequence>MGEKVTLDKIADKSVFEQKYRYKNKIGDRADSKIRQRKYVVESLCRDFSDKKATALALRIMNCSASQKCNQPFCPMCRHKKQELFAKYVIDKFGSVSADKLRLLTILHSVHYNPLDINSDLIKKLRKDMDNLFDKIQDCADDNIRFIGAFEIDAIAGDEELSDRKVNTLSALGYDKDAKNACFLLHFHAVMYIPSFQNPKYDIEREIRKYYNGSHQVDFTDLHKDKTHDENLHNMATYMLKFRLQHSKSVASDDDEKQFTRTQYSSLYSYPIAKSVVMAVDRCGGFQGLITRRLK</sequence>
<dbReference type="Proteomes" id="UP000018922">
    <property type="component" value="Chromosome I"/>
</dbReference>
<protein>
    <recommendedName>
        <fullName evidence="3">Replication protein</fullName>
    </recommendedName>
</protein>
<dbReference type="AlphaFoldDB" id="V6EZB8"/>
<evidence type="ECO:0008006" key="3">
    <source>
        <dbReference type="Google" id="ProtNLM"/>
    </source>
</evidence>
<gene>
    <name evidence="1" type="ordered locus">MGMSRv2__1287</name>
</gene>
<evidence type="ECO:0000313" key="2">
    <source>
        <dbReference type="Proteomes" id="UP000018922"/>
    </source>
</evidence>
<reference evidence="1 2" key="1">
    <citation type="journal article" date="2014" name="Genome Announc.">
        <title>Complete genome sequence of Magnetospirillum gryphiswaldense MSR-1.</title>
        <authorList>
            <person name="Wang X."/>
            <person name="Wang Q."/>
            <person name="Zhang W."/>
            <person name="Wang Y."/>
            <person name="Li L."/>
            <person name="Wen T."/>
            <person name="Zhang T."/>
            <person name="Zhang Y."/>
            <person name="Xu J."/>
            <person name="Hu J."/>
            <person name="Li S."/>
            <person name="Liu L."/>
            <person name="Liu J."/>
            <person name="Jiang W."/>
            <person name="Tian J."/>
            <person name="Li Y."/>
            <person name="Schuler D."/>
            <person name="Wang L."/>
            <person name="Li J."/>
        </authorList>
    </citation>
    <scope>NUCLEOTIDE SEQUENCE [LARGE SCALE GENOMIC DNA]</scope>
    <source>
        <strain evidence="2">DSM 6361 / JCM 21280 / NBRC 15271 / MSR-1</strain>
    </source>
</reference>
<evidence type="ECO:0000313" key="1">
    <source>
        <dbReference type="EMBL" id="CDK98502.1"/>
    </source>
</evidence>
<dbReference type="EMBL" id="HG794546">
    <property type="protein sequence ID" value="CDK98502.1"/>
    <property type="molecule type" value="Genomic_DNA"/>
</dbReference>